<keyword evidence="3" id="KW-0464">Manganese</keyword>
<protein>
    <submittedName>
        <fullName evidence="5">Serine/threonine protein phosphatase 7</fullName>
    </submittedName>
</protein>
<evidence type="ECO:0000256" key="1">
    <source>
        <dbReference type="ARBA" id="ARBA00001936"/>
    </source>
</evidence>
<dbReference type="GO" id="GO:0016787">
    <property type="term" value="F:hydrolase activity"/>
    <property type="evidence" value="ECO:0007669"/>
    <property type="project" value="InterPro"/>
</dbReference>
<dbReference type="PANTHER" id="PTHR45668">
    <property type="entry name" value="SERINE/THREONINE-PROTEIN PHOSPHATASE 5-RELATED"/>
    <property type="match status" value="1"/>
</dbReference>
<dbReference type="Gene3D" id="3.60.21.10">
    <property type="match status" value="1"/>
</dbReference>
<sequence length="414" mass="46398">MGVTHSFITEWDNAPKSIMQFERNVTPESARETFKRMANHEIPNPDDYSWVCRKAAAHYNTLPNHVDIDVDPGDRVIFVGDLHGCFESLIRLFLGDPSKGIQPTGFPGDIVGGRRNVYLFNGDFIDRGGSGYQIVFALALFSVSNGDCCLMNRGNHESDMFGLSTQSGIGNKYMLEVAGKFPALDFTHYRPATCDFFYSLPIAHTFDGNIFVVHGGVPMGNDLSGVPRAAPTYFSPGTPQNIPRNLKPYVLSNLDTLVPTRQQTTNFEDNPRRQSELWHSFVWSYDRMPYSADFMEANKIKTMVHSHTATPYHQITTFLPMDKPGEKYAVHSVVKSDEMFQRVKAFFDTHQLADSTKLCILEIFSSPTNNGSVYAAVINAKAGPKGKKLEFDPFKWDYVYLGAAADYTFVQTGQ</sequence>
<accession>A0A4Z1SUC1</accession>
<feature type="domain" description="Serine/threonine specific protein phosphatases" evidence="4">
    <location>
        <begin position="43"/>
        <end position="395"/>
    </location>
</feature>
<dbReference type="InterPro" id="IPR006186">
    <property type="entry name" value="Ser/Thr-sp_prot-phosphatase"/>
</dbReference>
<organism evidence="5 6">
    <name type="scientific">Giardia muris</name>
    <dbReference type="NCBI Taxonomy" id="5742"/>
    <lineage>
        <taxon>Eukaryota</taxon>
        <taxon>Metamonada</taxon>
        <taxon>Diplomonadida</taxon>
        <taxon>Hexamitidae</taxon>
        <taxon>Giardiinae</taxon>
        <taxon>Giardia</taxon>
    </lineage>
</organism>
<dbReference type="InterPro" id="IPR029052">
    <property type="entry name" value="Metallo-depent_PP-like"/>
</dbReference>
<dbReference type="VEuPathDB" id="GiardiaDB:GMRT_10264"/>
<comment type="cofactor">
    <cofactor evidence="1">
        <name>Mn(2+)</name>
        <dbReference type="ChEBI" id="CHEBI:29035"/>
    </cofactor>
</comment>
<evidence type="ECO:0000313" key="5">
    <source>
        <dbReference type="EMBL" id="TNJ29444.1"/>
    </source>
</evidence>
<evidence type="ECO:0000259" key="4">
    <source>
        <dbReference type="SMART" id="SM00156"/>
    </source>
</evidence>
<reference evidence="5 6" key="1">
    <citation type="submission" date="2019-05" db="EMBL/GenBank/DDBJ databases">
        <title>The compact genome of Giardia muris reveals important steps in the evolution of intestinal protozoan parasites.</title>
        <authorList>
            <person name="Xu F."/>
            <person name="Jimenez-Gonzalez A."/>
            <person name="Einarsson E."/>
            <person name="Astvaldsson A."/>
            <person name="Peirasmaki D."/>
            <person name="Eckmann L."/>
            <person name="Andersson J.O."/>
            <person name="Svard S.G."/>
            <person name="Jerlstrom-Hultqvist J."/>
        </authorList>
    </citation>
    <scope>NUCLEOTIDE SEQUENCE [LARGE SCALE GENOMIC DNA]</scope>
    <source>
        <strain evidence="5 6">Roberts-Thomson</strain>
    </source>
</reference>
<evidence type="ECO:0000313" key="6">
    <source>
        <dbReference type="Proteomes" id="UP000315496"/>
    </source>
</evidence>
<name>A0A4Z1SUC1_GIAMU</name>
<dbReference type="SMART" id="SM00156">
    <property type="entry name" value="PP2Ac"/>
    <property type="match status" value="1"/>
</dbReference>
<dbReference type="CDD" id="cd00144">
    <property type="entry name" value="MPP_PPP_family"/>
    <property type="match status" value="1"/>
</dbReference>
<dbReference type="PANTHER" id="PTHR45668:SF5">
    <property type="entry name" value="SERINE_THREONINE-PROTEIN PHOSPHATASE 5"/>
    <property type="match status" value="1"/>
</dbReference>
<dbReference type="Proteomes" id="UP000315496">
    <property type="component" value="Chromosome 1"/>
</dbReference>
<dbReference type="OrthoDB" id="445564at2759"/>
<dbReference type="InterPro" id="IPR051134">
    <property type="entry name" value="PPP_phosphatase"/>
</dbReference>
<proteinExistence type="predicted"/>
<dbReference type="GO" id="GO:0046872">
    <property type="term" value="F:metal ion binding"/>
    <property type="evidence" value="ECO:0007669"/>
    <property type="project" value="UniProtKB-KW"/>
</dbReference>
<evidence type="ECO:0000256" key="2">
    <source>
        <dbReference type="ARBA" id="ARBA00022723"/>
    </source>
</evidence>
<comment type="caution">
    <text evidence="5">The sequence shown here is derived from an EMBL/GenBank/DDBJ whole genome shotgun (WGS) entry which is preliminary data.</text>
</comment>
<keyword evidence="6" id="KW-1185">Reference proteome</keyword>
<keyword evidence="2" id="KW-0479">Metal-binding</keyword>
<dbReference type="PRINTS" id="PR00114">
    <property type="entry name" value="STPHPHTASE"/>
</dbReference>
<dbReference type="EMBL" id="VDLU01000001">
    <property type="protein sequence ID" value="TNJ29444.1"/>
    <property type="molecule type" value="Genomic_DNA"/>
</dbReference>
<dbReference type="Pfam" id="PF00149">
    <property type="entry name" value="Metallophos"/>
    <property type="match status" value="1"/>
</dbReference>
<dbReference type="InterPro" id="IPR004843">
    <property type="entry name" value="Calcineurin-like_PHP"/>
</dbReference>
<evidence type="ECO:0000256" key="3">
    <source>
        <dbReference type="ARBA" id="ARBA00023211"/>
    </source>
</evidence>
<gene>
    <name evidence="5" type="ORF">GMRT_10264</name>
</gene>
<dbReference type="SUPFAM" id="SSF56300">
    <property type="entry name" value="Metallo-dependent phosphatases"/>
    <property type="match status" value="1"/>
</dbReference>
<dbReference type="AlphaFoldDB" id="A0A4Z1SUC1"/>